<dbReference type="PANTHER" id="PTHR46094:SF1">
    <property type="entry name" value="INTEGRATOR COMPLEX SUBUNIT 9"/>
    <property type="match status" value="1"/>
</dbReference>
<proteinExistence type="inferred from homology"/>
<dbReference type="Gene3D" id="3.40.50.10890">
    <property type="match status" value="1"/>
</dbReference>
<dbReference type="GO" id="GO:0034472">
    <property type="term" value="P:snRNA 3'-end processing"/>
    <property type="evidence" value="ECO:0000318"/>
    <property type="project" value="GO_Central"/>
</dbReference>
<dbReference type="OrthoDB" id="5600060at2759"/>
<dbReference type="AlphaFoldDB" id="A0A0K9NWG1"/>
<dbReference type="InterPro" id="IPR022712">
    <property type="entry name" value="Beta_Casp"/>
</dbReference>
<evidence type="ECO:0000256" key="2">
    <source>
        <dbReference type="ARBA" id="ARBA00004496"/>
    </source>
</evidence>
<accession>A0A0K9NWG1</accession>
<dbReference type="GO" id="GO:0005737">
    <property type="term" value="C:cytoplasm"/>
    <property type="evidence" value="ECO:0007669"/>
    <property type="project" value="UniProtKB-SubCell"/>
</dbReference>
<dbReference type="SMART" id="SM01027">
    <property type="entry name" value="Beta-Casp"/>
    <property type="match status" value="1"/>
</dbReference>
<evidence type="ECO:0000256" key="3">
    <source>
        <dbReference type="ARBA" id="ARBA00006861"/>
    </source>
</evidence>
<keyword evidence="8" id="KW-1185">Reference proteome</keyword>
<dbReference type="Gene3D" id="3.60.15.10">
    <property type="entry name" value="Ribonuclease Z/Hydroxyacylglutathione hydrolase-like"/>
    <property type="match status" value="1"/>
</dbReference>
<evidence type="ECO:0000256" key="1">
    <source>
        <dbReference type="ARBA" id="ARBA00004123"/>
    </source>
</evidence>
<dbReference type="Pfam" id="PF10996">
    <property type="entry name" value="Beta-Casp"/>
    <property type="match status" value="1"/>
</dbReference>
<sequence length="667" mass="74413">MKLRCLGKGGGFHFPACHILEIDGFRILLECPIDLSAIAVFSPISAVFDDANTELINAVPWYKTVTNFPISDLEASLIDVVVVSTPSGMLGLPFLARTKNFSAKVYATEVTARLGKMAMEELVEMHGEFVKVYGLEEDGCLPKWMDMVELRKLSLALKEIVMGENGEDLASWVPLYSTEDINESMKKFCVLKYAEESCYNGALILTPYASGLEIGASNWKISGLRGSVTYLTNSLFRSSHAAKFDFRSLQGNDVILFSDFSPLHENQLFQDNENLSSMPSRRISDDSIDFLESSDVDEDEKMSFLCSCVIDSVKRRGSVLIPIGQLGIMLLLLEEISKSLKSSNLQVPMFMFSPVAEEKMGYVNFIPEWLSESHRQKLFSGKPLFSHADLFEEKRLQLFPDINSSDVPMELREPCIVFCPHWSLRSGPVVHFLHLWRANKDCLLILEKGIDADLTLSPFTPLALKVLQCSFVCGITIPNISLLLNFLHPKLVAFPEDLKKVILLSKETTPSPSSFLFYTDNMTLHVPKVNDNFEAYMSMKLASQLQPRKLQQQNIAIARSGAQLSLQRGKFFLDSIPTPDKLSSRKIHWGSVDRKQLLTALEEKGIVVDHDTSSLTRDNCYNLKNVNGSSGPFQLHFSASETIITGHADETLVSIICEAIDSAADGI</sequence>
<evidence type="ECO:0000256" key="5">
    <source>
        <dbReference type="ARBA" id="ARBA00023242"/>
    </source>
</evidence>
<evidence type="ECO:0000259" key="6">
    <source>
        <dbReference type="SMART" id="SM01027"/>
    </source>
</evidence>
<comment type="subcellular location">
    <subcellularLocation>
        <location evidence="2">Cytoplasm</location>
    </subcellularLocation>
    <subcellularLocation>
        <location evidence="1">Nucleus</location>
    </subcellularLocation>
</comment>
<gene>
    <name evidence="7" type="ORF">ZOSMA_5G02440</name>
</gene>
<keyword evidence="5" id="KW-0539">Nucleus</keyword>
<comment type="similarity">
    <text evidence="3">Belongs to the metallo-beta-lactamase superfamily. RNA-metabolizing metallo-beta-lactamase-like family. INTS9 subfamily.</text>
</comment>
<dbReference type="InterPro" id="IPR001279">
    <property type="entry name" value="Metallo-B-lactamas"/>
</dbReference>
<dbReference type="STRING" id="29655.A0A0K9NWG1"/>
<feature type="domain" description="Beta-Casp" evidence="6">
    <location>
        <begin position="329"/>
        <end position="454"/>
    </location>
</feature>
<evidence type="ECO:0000256" key="4">
    <source>
        <dbReference type="ARBA" id="ARBA00022490"/>
    </source>
</evidence>
<dbReference type="EMBL" id="LFYR01001623">
    <property type="protein sequence ID" value="KMZ60377.1"/>
    <property type="molecule type" value="Genomic_DNA"/>
</dbReference>
<dbReference type="InterPro" id="IPR027074">
    <property type="entry name" value="Integrator_9su"/>
</dbReference>
<dbReference type="Pfam" id="PF16661">
    <property type="entry name" value="Lactamase_B_6"/>
    <property type="match status" value="1"/>
</dbReference>
<name>A0A0K9NWG1_ZOSMR</name>
<evidence type="ECO:0000313" key="7">
    <source>
        <dbReference type="EMBL" id="KMZ60377.1"/>
    </source>
</evidence>
<evidence type="ECO:0000313" key="8">
    <source>
        <dbReference type="Proteomes" id="UP000036987"/>
    </source>
</evidence>
<dbReference type="InterPro" id="IPR036866">
    <property type="entry name" value="RibonucZ/Hydroxyglut_hydro"/>
</dbReference>
<dbReference type="OMA" id="AMKAVHC"/>
<reference evidence="8" key="1">
    <citation type="journal article" date="2016" name="Nature">
        <title>The genome of the seagrass Zostera marina reveals angiosperm adaptation to the sea.</title>
        <authorList>
            <person name="Olsen J.L."/>
            <person name="Rouze P."/>
            <person name="Verhelst B."/>
            <person name="Lin Y.-C."/>
            <person name="Bayer T."/>
            <person name="Collen J."/>
            <person name="Dattolo E."/>
            <person name="De Paoli E."/>
            <person name="Dittami S."/>
            <person name="Maumus F."/>
            <person name="Michel G."/>
            <person name="Kersting A."/>
            <person name="Lauritano C."/>
            <person name="Lohaus R."/>
            <person name="Toepel M."/>
            <person name="Tonon T."/>
            <person name="Vanneste K."/>
            <person name="Amirebrahimi M."/>
            <person name="Brakel J."/>
            <person name="Bostroem C."/>
            <person name="Chovatia M."/>
            <person name="Grimwood J."/>
            <person name="Jenkins J.W."/>
            <person name="Jueterbock A."/>
            <person name="Mraz A."/>
            <person name="Stam W.T."/>
            <person name="Tice H."/>
            <person name="Bornberg-Bauer E."/>
            <person name="Green P.J."/>
            <person name="Pearson G.A."/>
            <person name="Procaccini G."/>
            <person name="Duarte C.M."/>
            <person name="Schmutz J."/>
            <person name="Reusch T.B.H."/>
            <person name="Van de Peer Y."/>
        </authorList>
    </citation>
    <scope>NUCLEOTIDE SEQUENCE [LARGE SCALE GENOMIC DNA]</scope>
    <source>
        <strain evidence="8">cv. Finnish</strain>
    </source>
</reference>
<dbReference type="GO" id="GO:0032039">
    <property type="term" value="C:integrator complex"/>
    <property type="evidence" value="ECO:0000318"/>
    <property type="project" value="GO_Central"/>
</dbReference>
<dbReference type="PANTHER" id="PTHR46094">
    <property type="entry name" value="INTEGRATOR COMPLEX SUBUNIT 9"/>
    <property type="match status" value="1"/>
</dbReference>
<dbReference type="Proteomes" id="UP000036987">
    <property type="component" value="Unassembled WGS sequence"/>
</dbReference>
<protein>
    <submittedName>
        <fullName evidence="7">Integrator complex subunit 9</fullName>
    </submittedName>
</protein>
<keyword evidence="4" id="KW-0963">Cytoplasm</keyword>
<comment type="caution">
    <text evidence="7">The sequence shown here is derived from an EMBL/GenBank/DDBJ whole genome shotgun (WGS) entry which is preliminary data.</text>
</comment>
<organism evidence="7 8">
    <name type="scientific">Zostera marina</name>
    <name type="common">Eelgrass</name>
    <dbReference type="NCBI Taxonomy" id="29655"/>
    <lineage>
        <taxon>Eukaryota</taxon>
        <taxon>Viridiplantae</taxon>
        <taxon>Streptophyta</taxon>
        <taxon>Embryophyta</taxon>
        <taxon>Tracheophyta</taxon>
        <taxon>Spermatophyta</taxon>
        <taxon>Magnoliopsida</taxon>
        <taxon>Liliopsida</taxon>
        <taxon>Zosteraceae</taxon>
        <taxon>Zostera</taxon>
    </lineage>
</organism>
<dbReference type="SUPFAM" id="SSF56281">
    <property type="entry name" value="Metallo-hydrolase/oxidoreductase"/>
    <property type="match status" value="1"/>
</dbReference>